<name>A0A0A2VJZ3_PARBA</name>
<dbReference type="Proteomes" id="UP000002059">
    <property type="component" value="Partially assembled WGS sequence"/>
</dbReference>
<dbReference type="VEuPathDB" id="FungiDB:PAAG_12129"/>
<accession>A0A0A2VJZ3</accession>
<sequence length="128" mass="14459">MQESEAGILAQIEVNNSSPQQSSDFEPLERNFHISNNRSNDSTNFLMSILKFRCLHASHFRDPFFGNHAAARQTKPKEHSSISCTPVPQTLQPQFDPIADDMGKGQPILPIMDLKDGKRMVQRLSPHM</sequence>
<dbReference type="KEGG" id="pbl:PAAG_12129"/>
<reference evidence="2 3" key="1">
    <citation type="journal article" date="2011" name="PLoS Genet.">
        <title>Comparative genomic analysis of human fungal pathogens causing paracoccidioidomycosis.</title>
        <authorList>
            <person name="Desjardins C.A."/>
            <person name="Champion M.D."/>
            <person name="Holder J.W."/>
            <person name="Muszewska A."/>
            <person name="Goldberg J."/>
            <person name="Bailao A.M."/>
            <person name="Brigido M.M."/>
            <person name="Ferreira M.E."/>
            <person name="Garcia A.M."/>
            <person name="Grynberg M."/>
            <person name="Gujja S."/>
            <person name="Heiman D.I."/>
            <person name="Henn M.R."/>
            <person name="Kodira C.D."/>
            <person name="Leon-Narvaez H."/>
            <person name="Longo L.V."/>
            <person name="Ma L.J."/>
            <person name="Malavazi I."/>
            <person name="Matsuo A.L."/>
            <person name="Morais F.V."/>
            <person name="Pereira M."/>
            <person name="Rodriguez-Brito S."/>
            <person name="Sakthikumar S."/>
            <person name="Salem-Izacc S.M."/>
            <person name="Sykes S.M."/>
            <person name="Teixeira M.M."/>
            <person name="Vallejo M.C."/>
            <person name="Walter M.E."/>
            <person name="Yandava C."/>
            <person name="Young S."/>
            <person name="Zeng Q."/>
            <person name="Zucker J."/>
            <person name="Felipe M.S."/>
            <person name="Goldman G.H."/>
            <person name="Haas B.J."/>
            <person name="McEwen J.G."/>
            <person name="Nino-Vega G."/>
            <person name="Puccia R."/>
            <person name="San-Blas G."/>
            <person name="Soares C.M."/>
            <person name="Birren B.W."/>
            <person name="Cuomo C.A."/>
        </authorList>
    </citation>
    <scope>NUCLEOTIDE SEQUENCE [LARGE SCALE GENOMIC DNA]</scope>
    <source>
        <strain evidence="3">ATCC MYA-826 / Pb01</strain>
    </source>
</reference>
<dbReference type="RefSeq" id="XP_015702732.1">
    <property type="nucleotide sequence ID" value="XM_015847657.1"/>
</dbReference>
<feature type="compositionally biased region" description="Polar residues" evidence="1">
    <location>
        <begin position="81"/>
        <end position="90"/>
    </location>
</feature>
<dbReference type="EMBL" id="KN294007">
    <property type="protein sequence ID" value="KGQ01184.1"/>
    <property type="molecule type" value="Genomic_DNA"/>
</dbReference>
<evidence type="ECO:0000256" key="1">
    <source>
        <dbReference type="SAM" id="MobiDB-lite"/>
    </source>
</evidence>
<dbReference type="HOGENOM" id="CLU_1960242_0_0_1"/>
<feature type="region of interest" description="Disordered" evidence="1">
    <location>
        <begin position="71"/>
        <end position="90"/>
    </location>
</feature>
<organism evidence="2 3">
    <name type="scientific">Paracoccidioides lutzii (strain ATCC MYA-826 / Pb01)</name>
    <name type="common">Paracoccidioides brasiliensis</name>
    <dbReference type="NCBI Taxonomy" id="502779"/>
    <lineage>
        <taxon>Eukaryota</taxon>
        <taxon>Fungi</taxon>
        <taxon>Dikarya</taxon>
        <taxon>Ascomycota</taxon>
        <taxon>Pezizomycotina</taxon>
        <taxon>Eurotiomycetes</taxon>
        <taxon>Eurotiomycetidae</taxon>
        <taxon>Onygenales</taxon>
        <taxon>Ajellomycetaceae</taxon>
        <taxon>Paracoccidioides</taxon>
    </lineage>
</organism>
<dbReference type="GeneID" id="26970886"/>
<evidence type="ECO:0000313" key="2">
    <source>
        <dbReference type="EMBL" id="KGQ01184.1"/>
    </source>
</evidence>
<gene>
    <name evidence="2" type="ORF">PAAG_12129</name>
</gene>
<keyword evidence="3" id="KW-1185">Reference proteome</keyword>
<evidence type="ECO:0000313" key="3">
    <source>
        <dbReference type="Proteomes" id="UP000002059"/>
    </source>
</evidence>
<protein>
    <submittedName>
        <fullName evidence="2">Uncharacterized protein</fullName>
    </submittedName>
</protein>
<feature type="compositionally biased region" description="Polar residues" evidence="1">
    <location>
        <begin position="13"/>
        <end position="24"/>
    </location>
</feature>
<proteinExistence type="predicted"/>
<dbReference type="AlphaFoldDB" id="A0A0A2VJZ3"/>
<feature type="region of interest" description="Disordered" evidence="1">
    <location>
        <begin position="11"/>
        <end position="40"/>
    </location>
</feature>